<gene>
    <name evidence="5" type="ORF">MNB_SV-4-238</name>
</gene>
<sequence length="552" mass="60180">MVDVLVIGSGGAGLSAALAAKEAGASVLVVGKMYPTNSQTSMAQGGMNAALGNVEEDHISMHIADTIKSAQGLCDEDMVRHMCADAPQTIAWLEQLGMPFSRIERENNSTHSIAQRQLGGASAKRACYAQDYTGLKLLHTLYDTCLKEGIAFLDEHFLLELITDRGLTSDDLLRSNESSAGLTPNQTVKGAVLLDIRSTEVKQINAKSVIIATGGYGGIYHGYTTNMYGASGDGIAAVLRAGGALSDMEFVQFHPTALKHSAILVSESARGEGGYLVNTKGERFVNELKPRDEVARAIFEQFQNGEEVFLDLRHLGEEKLMSLLPQEVALCKLHEGVDPANDLIPIKPVTHYTMGGIDVDYALEVNGIKGCFAVGECANTKVHGANRLGGNSLLEITAFGRYAGENAYKHAVYASSKPSDESVRKSSEEKIDNLFEKESPIDFYTHRKALGKCFYEKVGIVRNEAGLTQALEEVVATQVALKQMGIRDKSRSNNQNLIEFLEFENSLMLAPAIISAALAREESRGAHYRNDYPERDDTNFKKHIILQWKEKQ</sequence>
<dbReference type="GO" id="GO:0050660">
    <property type="term" value="F:flavin adenine dinucleotide binding"/>
    <property type="evidence" value="ECO:0007669"/>
    <property type="project" value="TreeGrafter"/>
</dbReference>
<evidence type="ECO:0000259" key="4">
    <source>
        <dbReference type="Pfam" id="PF02910"/>
    </source>
</evidence>
<proteinExistence type="predicted"/>
<feature type="domain" description="FAD-dependent oxidoreductase 2 FAD-binding" evidence="3">
    <location>
        <begin position="3"/>
        <end position="393"/>
    </location>
</feature>
<accession>A0A1W1E7Z6</accession>
<dbReference type="InterPro" id="IPR037099">
    <property type="entry name" value="Fum_R/Succ_DH_flav-like_C_sf"/>
</dbReference>
<evidence type="ECO:0000259" key="3">
    <source>
        <dbReference type="Pfam" id="PF00890"/>
    </source>
</evidence>
<dbReference type="SUPFAM" id="SSF46977">
    <property type="entry name" value="Succinate dehydrogenase/fumarate reductase flavoprotein C-terminal domain"/>
    <property type="match status" value="1"/>
</dbReference>
<dbReference type="InterPro" id="IPR030664">
    <property type="entry name" value="SdhA/FrdA/AprA"/>
</dbReference>
<organism evidence="5">
    <name type="scientific">hydrothermal vent metagenome</name>
    <dbReference type="NCBI Taxonomy" id="652676"/>
    <lineage>
        <taxon>unclassified sequences</taxon>
        <taxon>metagenomes</taxon>
        <taxon>ecological metagenomes</taxon>
    </lineage>
</organism>
<dbReference type="Gene3D" id="1.20.58.100">
    <property type="entry name" value="Fumarate reductase/succinate dehydrogenase flavoprotein-like, C-terminal domain"/>
    <property type="match status" value="1"/>
</dbReference>
<name>A0A1W1E7Z6_9ZZZZ</name>
<protein>
    <submittedName>
        <fullName evidence="5">Succinate dehydrogenase flavoprotein subunit</fullName>
    </submittedName>
</protein>
<dbReference type="PRINTS" id="PR00411">
    <property type="entry name" value="PNDRDTASEI"/>
</dbReference>
<dbReference type="GO" id="GO:0009061">
    <property type="term" value="P:anaerobic respiration"/>
    <property type="evidence" value="ECO:0007669"/>
    <property type="project" value="TreeGrafter"/>
</dbReference>
<evidence type="ECO:0000256" key="2">
    <source>
        <dbReference type="ARBA" id="ARBA00023002"/>
    </source>
</evidence>
<dbReference type="Gene3D" id="3.50.50.60">
    <property type="entry name" value="FAD/NAD(P)-binding domain"/>
    <property type="match status" value="1"/>
</dbReference>
<evidence type="ECO:0000256" key="1">
    <source>
        <dbReference type="ARBA" id="ARBA00022630"/>
    </source>
</evidence>
<dbReference type="PIRSF" id="PIRSF000171">
    <property type="entry name" value="SDHA_APRA_LASPO"/>
    <property type="match status" value="1"/>
</dbReference>
<dbReference type="Gene3D" id="3.90.700.10">
    <property type="entry name" value="Succinate dehydrogenase/fumarate reductase flavoprotein, catalytic domain"/>
    <property type="match status" value="1"/>
</dbReference>
<dbReference type="InterPro" id="IPR036188">
    <property type="entry name" value="FAD/NAD-bd_sf"/>
</dbReference>
<dbReference type="SUPFAM" id="SSF51905">
    <property type="entry name" value="FAD/NAD(P)-binding domain"/>
    <property type="match status" value="1"/>
</dbReference>
<dbReference type="InterPro" id="IPR003953">
    <property type="entry name" value="FAD-dep_OxRdtase_2_FAD-bd"/>
</dbReference>
<dbReference type="SUPFAM" id="SSF56425">
    <property type="entry name" value="Succinate dehydrogenase/fumarate reductase flavoprotein, catalytic domain"/>
    <property type="match status" value="1"/>
</dbReference>
<evidence type="ECO:0000313" key="5">
    <source>
        <dbReference type="EMBL" id="SFV90073.1"/>
    </source>
</evidence>
<dbReference type="GO" id="GO:0005886">
    <property type="term" value="C:plasma membrane"/>
    <property type="evidence" value="ECO:0007669"/>
    <property type="project" value="TreeGrafter"/>
</dbReference>
<keyword evidence="1" id="KW-0285">Flavoprotein</keyword>
<feature type="domain" description="Fumarate reductase/succinate dehydrogenase flavoprotein-like C-terminal" evidence="4">
    <location>
        <begin position="447"/>
        <end position="549"/>
    </location>
</feature>
<dbReference type="InterPro" id="IPR015939">
    <property type="entry name" value="Fum_Rdtase/Succ_DH_flav-like_C"/>
</dbReference>
<dbReference type="PANTHER" id="PTHR11632">
    <property type="entry name" value="SUCCINATE DEHYDROGENASE 2 FLAVOPROTEIN SUBUNIT"/>
    <property type="match status" value="1"/>
</dbReference>
<dbReference type="PANTHER" id="PTHR11632:SF51">
    <property type="entry name" value="SUCCINATE DEHYDROGENASE [UBIQUINONE] FLAVOPROTEIN SUBUNIT, MITOCHONDRIAL"/>
    <property type="match status" value="1"/>
</dbReference>
<dbReference type="AlphaFoldDB" id="A0A1W1E7Z6"/>
<dbReference type="InterPro" id="IPR027477">
    <property type="entry name" value="Succ_DH/fumarate_Rdtase_cat_sf"/>
</dbReference>
<dbReference type="EMBL" id="FPIB01000009">
    <property type="protein sequence ID" value="SFV90073.1"/>
    <property type="molecule type" value="Genomic_DNA"/>
</dbReference>
<dbReference type="GO" id="GO:0009055">
    <property type="term" value="F:electron transfer activity"/>
    <property type="evidence" value="ECO:0007669"/>
    <property type="project" value="TreeGrafter"/>
</dbReference>
<reference evidence="5" key="1">
    <citation type="submission" date="2016-10" db="EMBL/GenBank/DDBJ databases">
        <authorList>
            <person name="de Groot N.N."/>
        </authorList>
    </citation>
    <scope>NUCLEOTIDE SEQUENCE</scope>
</reference>
<dbReference type="Pfam" id="PF00890">
    <property type="entry name" value="FAD_binding_2"/>
    <property type="match status" value="1"/>
</dbReference>
<dbReference type="Pfam" id="PF02910">
    <property type="entry name" value="Succ_DH_flav_C"/>
    <property type="match status" value="1"/>
</dbReference>
<dbReference type="GO" id="GO:0000104">
    <property type="term" value="F:succinate dehydrogenase activity"/>
    <property type="evidence" value="ECO:0007669"/>
    <property type="project" value="TreeGrafter"/>
</dbReference>
<keyword evidence="2" id="KW-0560">Oxidoreductase</keyword>